<dbReference type="AlphaFoldDB" id="A0A5C3M8B0"/>
<accession>A0A5C3M8B0</accession>
<gene>
    <name evidence="3" type="ORF">BDQ12DRAFT_733284</name>
</gene>
<dbReference type="EMBL" id="ML213595">
    <property type="protein sequence ID" value="TFK40923.1"/>
    <property type="molecule type" value="Genomic_DNA"/>
</dbReference>
<sequence>MNSPRPSPFDIQSHLYAAFLEARTADVALRVRGTWNAVYKLHRVILIQSGFFQSLFTAGFVESSARLNTHRHGPDEIDVIFDDRNITRSAFEICISRLYGGGPPLYISPAITPSPMQPLSPSFYSPSNEEVPKSYHPATPRFLLSLLATSIYLSIPSVASQALTAILTTLGPSTVIQYLNFSLGKPISAASTGEPEAAVGLEHVAIIDQDDIQGHIHSERDLPPSPGMSSDGEKDYFAGPVSQSISSESLKSSSDDSDAVGVVLEPSYHYGALSDKIGEACACWLARWAVDMLAYEDGRSEIVDSTPATAMSRKRSKTIPSDSSSNEPNSGRVFGRDIATIPIVWRRGGLSTKWVAALVSADTLFVKSERERYEFARAVVEMRRKNGILDEEKEWEKMFSEGIYYANMTMDEIITISQDISPSTKRSFVPLAVLQSAQWSHSVLRHQITFRLPLSTFHSTAASQPIPSSPPPREKELGITSTTADILTKISSIDEPDYTNPERCKLYFPIPGDSSIRVGDTGAYSHSDGVAVTMEELFTSYQAPSALAPQTPGRGTVNPRPNNAISNIAMSEANFFGLLPTRHTGSSCIQSDPVGKQRWSPYPPYRFAVEFWDLDHLKEKSRLYSHTVWYAGSLYNVYVQVVRKKGQTQLGVYLHRQSSIDPIPPSSAPASVILEKESTSVLSPERPLHTRGPSLPSIIPSTSPTHYSPSIHPLSRSTTPLTNSNNPIRPSTPASPSTSVQGSPDAILPATATPVTPPQPYRDPRPQVSAYFTISCANAVGSSQMRFTSAPDVFSVSQSWGWKSSSLRTDGYVEILPDVFSPPQSSGSHSKEVSLRATVVLGLV</sequence>
<proteinExistence type="predicted"/>
<evidence type="ECO:0000313" key="3">
    <source>
        <dbReference type="EMBL" id="TFK40923.1"/>
    </source>
</evidence>
<dbReference type="InterPro" id="IPR000210">
    <property type="entry name" value="BTB/POZ_dom"/>
</dbReference>
<dbReference type="SUPFAM" id="SSF54695">
    <property type="entry name" value="POZ domain"/>
    <property type="match status" value="1"/>
</dbReference>
<evidence type="ECO:0000256" key="1">
    <source>
        <dbReference type="SAM" id="MobiDB-lite"/>
    </source>
</evidence>
<feature type="region of interest" description="Disordered" evidence="1">
    <location>
        <begin position="677"/>
        <end position="764"/>
    </location>
</feature>
<reference evidence="3 4" key="1">
    <citation type="journal article" date="2019" name="Nat. Ecol. Evol.">
        <title>Megaphylogeny resolves global patterns of mushroom evolution.</title>
        <authorList>
            <person name="Varga T."/>
            <person name="Krizsan K."/>
            <person name="Foldi C."/>
            <person name="Dima B."/>
            <person name="Sanchez-Garcia M."/>
            <person name="Sanchez-Ramirez S."/>
            <person name="Szollosi G.J."/>
            <person name="Szarkandi J.G."/>
            <person name="Papp V."/>
            <person name="Albert L."/>
            <person name="Andreopoulos W."/>
            <person name="Angelini C."/>
            <person name="Antonin V."/>
            <person name="Barry K.W."/>
            <person name="Bougher N.L."/>
            <person name="Buchanan P."/>
            <person name="Buyck B."/>
            <person name="Bense V."/>
            <person name="Catcheside P."/>
            <person name="Chovatia M."/>
            <person name="Cooper J."/>
            <person name="Damon W."/>
            <person name="Desjardin D."/>
            <person name="Finy P."/>
            <person name="Geml J."/>
            <person name="Haridas S."/>
            <person name="Hughes K."/>
            <person name="Justo A."/>
            <person name="Karasinski D."/>
            <person name="Kautmanova I."/>
            <person name="Kiss B."/>
            <person name="Kocsube S."/>
            <person name="Kotiranta H."/>
            <person name="LaButti K.M."/>
            <person name="Lechner B.E."/>
            <person name="Liimatainen K."/>
            <person name="Lipzen A."/>
            <person name="Lukacs Z."/>
            <person name="Mihaltcheva S."/>
            <person name="Morgado L.N."/>
            <person name="Niskanen T."/>
            <person name="Noordeloos M.E."/>
            <person name="Ohm R.A."/>
            <person name="Ortiz-Santana B."/>
            <person name="Ovrebo C."/>
            <person name="Racz N."/>
            <person name="Riley R."/>
            <person name="Savchenko A."/>
            <person name="Shiryaev A."/>
            <person name="Soop K."/>
            <person name="Spirin V."/>
            <person name="Szebenyi C."/>
            <person name="Tomsovsky M."/>
            <person name="Tulloss R.E."/>
            <person name="Uehling J."/>
            <person name="Grigoriev I.V."/>
            <person name="Vagvolgyi C."/>
            <person name="Papp T."/>
            <person name="Martin F.M."/>
            <person name="Miettinen O."/>
            <person name="Hibbett D.S."/>
            <person name="Nagy L.G."/>
        </authorList>
    </citation>
    <scope>NUCLEOTIDE SEQUENCE [LARGE SCALE GENOMIC DNA]</scope>
    <source>
        <strain evidence="3 4">CBS 166.37</strain>
    </source>
</reference>
<feature type="region of interest" description="Disordered" evidence="1">
    <location>
        <begin position="306"/>
        <end position="331"/>
    </location>
</feature>
<dbReference type="InterPro" id="IPR011333">
    <property type="entry name" value="SKP1/BTB/POZ_sf"/>
</dbReference>
<protein>
    <recommendedName>
        <fullName evidence="2">BTB domain-containing protein</fullName>
    </recommendedName>
</protein>
<dbReference type="PANTHER" id="PTHR47369:SF1">
    <property type="entry name" value="BTB_POZ DOMAIN-CONTAINING PROTEIN"/>
    <property type="match status" value="1"/>
</dbReference>
<dbReference type="PROSITE" id="PS50097">
    <property type="entry name" value="BTB"/>
    <property type="match status" value="1"/>
</dbReference>
<dbReference type="PANTHER" id="PTHR47369">
    <property type="entry name" value="BTB/POZ DOMAIN-CONTAINING PROTEIN"/>
    <property type="match status" value="1"/>
</dbReference>
<feature type="compositionally biased region" description="Low complexity" evidence="1">
    <location>
        <begin position="693"/>
        <end position="713"/>
    </location>
</feature>
<feature type="region of interest" description="Disordered" evidence="1">
    <location>
        <begin position="216"/>
        <end position="238"/>
    </location>
</feature>
<dbReference type="OrthoDB" id="6359943at2759"/>
<dbReference type="Proteomes" id="UP000308652">
    <property type="component" value="Unassembled WGS sequence"/>
</dbReference>
<keyword evidence="4" id="KW-1185">Reference proteome</keyword>
<name>A0A5C3M8B0_9AGAR</name>
<dbReference type="Gene3D" id="3.30.710.10">
    <property type="entry name" value="Potassium Channel Kv1.1, Chain A"/>
    <property type="match status" value="1"/>
</dbReference>
<organism evidence="3 4">
    <name type="scientific">Crucibulum laeve</name>
    <dbReference type="NCBI Taxonomy" id="68775"/>
    <lineage>
        <taxon>Eukaryota</taxon>
        <taxon>Fungi</taxon>
        <taxon>Dikarya</taxon>
        <taxon>Basidiomycota</taxon>
        <taxon>Agaricomycotina</taxon>
        <taxon>Agaricomycetes</taxon>
        <taxon>Agaricomycetidae</taxon>
        <taxon>Agaricales</taxon>
        <taxon>Agaricineae</taxon>
        <taxon>Nidulariaceae</taxon>
        <taxon>Crucibulum</taxon>
    </lineage>
</organism>
<feature type="compositionally biased region" description="Polar residues" evidence="1">
    <location>
        <begin position="715"/>
        <end position="742"/>
    </location>
</feature>
<evidence type="ECO:0000313" key="4">
    <source>
        <dbReference type="Proteomes" id="UP000308652"/>
    </source>
</evidence>
<feature type="domain" description="BTB" evidence="2">
    <location>
        <begin position="25"/>
        <end position="101"/>
    </location>
</feature>
<feature type="compositionally biased region" description="Polar residues" evidence="1">
    <location>
        <begin position="318"/>
        <end position="329"/>
    </location>
</feature>
<evidence type="ECO:0000259" key="2">
    <source>
        <dbReference type="PROSITE" id="PS50097"/>
    </source>
</evidence>
<dbReference type="STRING" id="68775.A0A5C3M8B0"/>